<evidence type="ECO:0000313" key="3">
    <source>
        <dbReference type="Proteomes" id="UP000000305"/>
    </source>
</evidence>
<evidence type="ECO:0000313" key="2">
    <source>
        <dbReference type="EMBL" id="EFX84755.1"/>
    </source>
</evidence>
<dbReference type="InParanoid" id="E9G832"/>
<sequence length="73" mass="7994">MKHLRLHTEGGRTRRGDQEGRDSADIRLVAALSEEWYLLVPEGAYKGPDGLGSTQRWAEITTTPSARLSLGSA</sequence>
<feature type="region of interest" description="Disordered" evidence="1">
    <location>
        <begin position="1"/>
        <end position="21"/>
    </location>
</feature>
<dbReference type="EMBL" id="GL732534">
    <property type="protein sequence ID" value="EFX84755.1"/>
    <property type="molecule type" value="Genomic_DNA"/>
</dbReference>
<dbReference type="KEGG" id="dpx:DAPPUDRAFT_238577"/>
<proteinExistence type="predicted"/>
<gene>
    <name evidence="2" type="ORF">DAPPUDRAFT_238577</name>
</gene>
<organism evidence="2 3">
    <name type="scientific">Daphnia pulex</name>
    <name type="common">Water flea</name>
    <dbReference type="NCBI Taxonomy" id="6669"/>
    <lineage>
        <taxon>Eukaryota</taxon>
        <taxon>Metazoa</taxon>
        <taxon>Ecdysozoa</taxon>
        <taxon>Arthropoda</taxon>
        <taxon>Crustacea</taxon>
        <taxon>Branchiopoda</taxon>
        <taxon>Diplostraca</taxon>
        <taxon>Cladocera</taxon>
        <taxon>Anomopoda</taxon>
        <taxon>Daphniidae</taxon>
        <taxon>Daphnia</taxon>
    </lineage>
</organism>
<reference evidence="2 3" key="1">
    <citation type="journal article" date="2011" name="Science">
        <title>The ecoresponsive genome of Daphnia pulex.</title>
        <authorList>
            <person name="Colbourne J.K."/>
            <person name="Pfrender M.E."/>
            <person name="Gilbert D."/>
            <person name="Thomas W.K."/>
            <person name="Tucker A."/>
            <person name="Oakley T.H."/>
            <person name="Tokishita S."/>
            <person name="Aerts A."/>
            <person name="Arnold G.J."/>
            <person name="Basu M.K."/>
            <person name="Bauer D.J."/>
            <person name="Caceres C.E."/>
            <person name="Carmel L."/>
            <person name="Casola C."/>
            <person name="Choi J.H."/>
            <person name="Detter J.C."/>
            <person name="Dong Q."/>
            <person name="Dusheyko S."/>
            <person name="Eads B.D."/>
            <person name="Frohlich T."/>
            <person name="Geiler-Samerotte K.A."/>
            <person name="Gerlach D."/>
            <person name="Hatcher P."/>
            <person name="Jogdeo S."/>
            <person name="Krijgsveld J."/>
            <person name="Kriventseva E.V."/>
            <person name="Kultz D."/>
            <person name="Laforsch C."/>
            <person name="Lindquist E."/>
            <person name="Lopez J."/>
            <person name="Manak J.R."/>
            <person name="Muller J."/>
            <person name="Pangilinan J."/>
            <person name="Patwardhan R.P."/>
            <person name="Pitluck S."/>
            <person name="Pritham E.J."/>
            <person name="Rechtsteiner A."/>
            <person name="Rho M."/>
            <person name="Rogozin I.B."/>
            <person name="Sakarya O."/>
            <person name="Salamov A."/>
            <person name="Schaack S."/>
            <person name="Shapiro H."/>
            <person name="Shiga Y."/>
            <person name="Skalitzky C."/>
            <person name="Smith Z."/>
            <person name="Souvorov A."/>
            <person name="Sung W."/>
            <person name="Tang Z."/>
            <person name="Tsuchiya D."/>
            <person name="Tu H."/>
            <person name="Vos H."/>
            <person name="Wang M."/>
            <person name="Wolf Y.I."/>
            <person name="Yamagata H."/>
            <person name="Yamada T."/>
            <person name="Ye Y."/>
            <person name="Shaw J.R."/>
            <person name="Andrews J."/>
            <person name="Crease T.J."/>
            <person name="Tang H."/>
            <person name="Lucas S.M."/>
            <person name="Robertson H.M."/>
            <person name="Bork P."/>
            <person name="Koonin E.V."/>
            <person name="Zdobnov E.M."/>
            <person name="Grigoriev I.V."/>
            <person name="Lynch M."/>
            <person name="Boore J.L."/>
        </authorList>
    </citation>
    <scope>NUCLEOTIDE SEQUENCE [LARGE SCALE GENOMIC DNA]</scope>
</reference>
<name>E9G832_DAPPU</name>
<protein>
    <submittedName>
        <fullName evidence="2">Uncharacterized protein</fullName>
    </submittedName>
</protein>
<evidence type="ECO:0000256" key="1">
    <source>
        <dbReference type="SAM" id="MobiDB-lite"/>
    </source>
</evidence>
<keyword evidence="3" id="KW-1185">Reference proteome</keyword>
<dbReference type="AlphaFoldDB" id="E9G832"/>
<dbReference type="HOGENOM" id="CLU_2707288_0_0_1"/>
<accession>E9G832</accession>
<dbReference type="Proteomes" id="UP000000305">
    <property type="component" value="Unassembled WGS sequence"/>
</dbReference>